<evidence type="ECO:0000313" key="6">
    <source>
        <dbReference type="Proteomes" id="UP000271974"/>
    </source>
</evidence>
<feature type="compositionally biased region" description="Low complexity" evidence="2">
    <location>
        <begin position="1143"/>
        <end position="1154"/>
    </location>
</feature>
<organism evidence="5 6">
    <name type="scientific">Elysia chlorotica</name>
    <name type="common">Eastern emerald elysia</name>
    <name type="synonym">Sea slug</name>
    <dbReference type="NCBI Taxonomy" id="188477"/>
    <lineage>
        <taxon>Eukaryota</taxon>
        <taxon>Metazoa</taxon>
        <taxon>Spiralia</taxon>
        <taxon>Lophotrochozoa</taxon>
        <taxon>Mollusca</taxon>
        <taxon>Gastropoda</taxon>
        <taxon>Heterobranchia</taxon>
        <taxon>Euthyneura</taxon>
        <taxon>Panpulmonata</taxon>
        <taxon>Sacoglossa</taxon>
        <taxon>Placobranchoidea</taxon>
        <taxon>Plakobranchidae</taxon>
        <taxon>Elysia</taxon>
    </lineage>
</organism>
<feature type="region of interest" description="Disordered" evidence="2">
    <location>
        <begin position="1261"/>
        <end position="1287"/>
    </location>
</feature>
<evidence type="ECO:0000259" key="4">
    <source>
        <dbReference type="SMART" id="SM00042"/>
    </source>
</evidence>
<feature type="region of interest" description="Disordered" evidence="2">
    <location>
        <begin position="573"/>
        <end position="623"/>
    </location>
</feature>
<feature type="compositionally biased region" description="Polar residues" evidence="2">
    <location>
        <begin position="1124"/>
        <end position="1142"/>
    </location>
</feature>
<feature type="compositionally biased region" description="Polar residues" evidence="2">
    <location>
        <begin position="893"/>
        <end position="903"/>
    </location>
</feature>
<feature type="region of interest" description="Disordered" evidence="2">
    <location>
        <begin position="720"/>
        <end position="759"/>
    </location>
</feature>
<dbReference type="Gene3D" id="2.60.120.290">
    <property type="entry name" value="Spermadhesin, CUB domain"/>
    <property type="match status" value="1"/>
</dbReference>
<feature type="compositionally biased region" description="Polar residues" evidence="2">
    <location>
        <begin position="1093"/>
        <end position="1115"/>
    </location>
</feature>
<evidence type="ECO:0000256" key="1">
    <source>
        <dbReference type="ARBA" id="ARBA00023157"/>
    </source>
</evidence>
<dbReference type="GO" id="GO:0071944">
    <property type="term" value="C:cell periphery"/>
    <property type="evidence" value="ECO:0007669"/>
    <property type="project" value="TreeGrafter"/>
</dbReference>
<protein>
    <recommendedName>
        <fullName evidence="4">CUB domain-containing protein</fullName>
    </recommendedName>
</protein>
<dbReference type="Proteomes" id="UP000271974">
    <property type="component" value="Unassembled WGS sequence"/>
</dbReference>
<feature type="compositionally biased region" description="Low complexity" evidence="2">
    <location>
        <begin position="609"/>
        <end position="619"/>
    </location>
</feature>
<feature type="compositionally biased region" description="Polar residues" evidence="2">
    <location>
        <begin position="934"/>
        <end position="956"/>
    </location>
</feature>
<dbReference type="PROSITE" id="PS50092">
    <property type="entry name" value="TSP1"/>
    <property type="match status" value="1"/>
</dbReference>
<comment type="caution">
    <text evidence="5">The sequence shown here is derived from an EMBL/GenBank/DDBJ whole genome shotgun (WGS) entry which is preliminary data.</text>
</comment>
<keyword evidence="3" id="KW-0472">Membrane</keyword>
<feature type="compositionally biased region" description="Basic residues" evidence="2">
    <location>
        <begin position="739"/>
        <end position="752"/>
    </location>
</feature>
<feature type="compositionally biased region" description="Polar residues" evidence="2">
    <location>
        <begin position="805"/>
        <end position="818"/>
    </location>
</feature>
<feature type="compositionally biased region" description="Low complexity" evidence="2">
    <location>
        <begin position="1200"/>
        <end position="1217"/>
    </location>
</feature>
<feature type="compositionally biased region" description="Basic residues" evidence="2">
    <location>
        <begin position="666"/>
        <end position="678"/>
    </location>
</feature>
<dbReference type="OrthoDB" id="446173at2759"/>
<dbReference type="InterPro" id="IPR038877">
    <property type="entry name" value="THSD1"/>
</dbReference>
<feature type="compositionally biased region" description="Low complexity" evidence="2">
    <location>
        <begin position="983"/>
        <end position="993"/>
    </location>
</feature>
<evidence type="ECO:0000256" key="2">
    <source>
        <dbReference type="SAM" id="MobiDB-lite"/>
    </source>
</evidence>
<name>A0A3S0ZLR7_ELYCH</name>
<sequence length="1287" mass="138250">MDDRYSLVAPPVYHVLAGDLRVNYSRPSDVILPHAFVRLEYWSKTRRQSVEVQSLGLAMDRSSGQLIFACGVLEIAGSYSLRMFAHRGGTMLAQASLDVRWPDVTLSLPSELTALTSAAELHVTSAATCSAKREQFEFRVRLYHRRGKTSRSLATGSGSEDIEDSPSMGEDGVSTSDVEDPWREAEVVSEMRFPSINENATTISLGCHLFDLDGLYRAVLVSTSPDAPPVSASRALSVSWGHGYQLSVLRDSVFPCDTPLTVLYSHPPCAGANDRIRFYSRTRTVAGSPAAPLDRKYVKEVKADLDASKMELDCDLFSKAASGFCLTYVSVTRGNVFTKQTENCFPAYPNSVFPIAGSWGQWTSWGACSVTCGADMLPRTPLHTPVLEPSCPCGCHKAGDQGQIIATGRCQGFSHWTLTVEDGQEIILHFDYFHLNYSQQWVKIRDGKSPNDRLLFSSFDPGYPMEVVTSGPAARIEFMTSAVTPSKGHGPVAYRDVSAKASLPIHINGFIASYRSSAGPTTTTGPMLYQYREKPAMHSGVTIAGIAICAAAIVVVIVFVIVQRFTAKGRRAKYSMAASVSTDSPAQKDDSGRGGEAGFNDSPAHRTNSSVQSSSPSSQGNAINVDMEVPLTGKLKRKAGVGHGVNTDDTQEQNAKDKSSSDLSKSGHHKKKKKKKLMVRIDMNPVALRSSGSGDASANAGAISSQGLQVIDTDEISKQGENVPASPKVNITLPSPPNNHRHPHHHRHRRHRDKPEAPPTKFDLLRKLRQARGSEDSAGGGDKNDQSRSSKSANTVPSDLERDVTGSSGSRSPVSVATTKAEVNWPRPSDDGGGVGGAANFMRAALNEVVGRTFATSSSLSSDRHKRSAASGLGYHPHPHRRPPSEEIPLMDSMTSSLDSPSHFNAMVKSESQDSATTSFVNRGDGLPPARRPTSLTASYNSTVSNEGSSPVTDLQQHLRHVNKPGIGSGTASTVIPRPSKPSPSTLTPSSTFIPPPPSASEIKSHSLNTNQELSKKSLPKLKPYPHPSASSKSNTKLHQVSKPVCESSQPSSKTPQTPTPTQPLLDERLSSLPKPDGQSPKPYKRESPGPSTPCSKTLTRTANPPGSHANTSKSEPSREGNMTPISINTSISGPENSSRTNPASLPSDAASSPRNLAIPPHLQSKKSPEGFEDLAQARHSPVRLSGKNTPTGQGPPSPGKLSKGSSRASRGNLSSSMASPARSIPSEVDGLELEYDDFVEDDPLSYFDYEETVKLTFRGKESIGKSPVEEEEEDEEEVGEGTKLKL</sequence>
<reference evidence="5 6" key="1">
    <citation type="submission" date="2019-01" db="EMBL/GenBank/DDBJ databases">
        <title>A draft genome assembly of the solar-powered sea slug Elysia chlorotica.</title>
        <authorList>
            <person name="Cai H."/>
            <person name="Li Q."/>
            <person name="Fang X."/>
            <person name="Li J."/>
            <person name="Curtis N.E."/>
            <person name="Altenburger A."/>
            <person name="Shibata T."/>
            <person name="Feng M."/>
            <person name="Maeda T."/>
            <person name="Schwartz J.A."/>
            <person name="Shigenobu S."/>
            <person name="Lundholm N."/>
            <person name="Nishiyama T."/>
            <person name="Yang H."/>
            <person name="Hasebe M."/>
            <person name="Li S."/>
            <person name="Pierce S.K."/>
            <person name="Wang J."/>
        </authorList>
    </citation>
    <scope>NUCLEOTIDE SEQUENCE [LARGE SCALE GENOMIC DNA]</scope>
    <source>
        <strain evidence="5">EC2010</strain>
        <tissue evidence="5">Whole organism of an adult</tissue>
    </source>
</reference>
<dbReference type="SUPFAM" id="SSF49854">
    <property type="entry name" value="Spermadhesin, CUB domain"/>
    <property type="match status" value="1"/>
</dbReference>
<proteinExistence type="predicted"/>
<dbReference type="SMART" id="SM00042">
    <property type="entry name" value="CUB"/>
    <property type="match status" value="1"/>
</dbReference>
<dbReference type="InterPro" id="IPR036383">
    <property type="entry name" value="TSP1_rpt_sf"/>
</dbReference>
<keyword evidence="3" id="KW-0812">Transmembrane</keyword>
<feature type="region of interest" description="Disordered" evidence="2">
    <location>
        <begin position="771"/>
        <end position="836"/>
    </location>
</feature>
<dbReference type="InterPro" id="IPR000884">
    <property type="entry name" value="TSP1_rpt"/>
</dbReference>
<feature type="region of interest" description="Disordered" evidence="2">
    <location>
        <begin position="149"/>
        <end position="179"/>
    </location>
</feature>
<dbReference type="PANTHER" id="PTHR16311:SF3">
    <property type="entry name" value="THROMBOSPONDIN TYPE-1 DOMAIN-CONTAINING PROTEIN 1"/>
    <property type="match status" value="1"/>
</dbReference>
<dbReference type="CDD" id="cd00041">
    <property type="entry name" value="CUB"/>
    <property type="match status" value="1"/>
</dbReference>
<gene>
    <name evidence="5" type="ORF">EGW08_021911</name>
</gene>
<feature type="compositionally biased region" description="Acidic residues" evidence="2">
    <location>
        <begin position="1270"/>
        <end position="1280"/>
    </location>
</feature>
<dbReference type="SUPFAM" id="SSF82895">
    <property type="entry name" value="TSP-1 type 1 repeat"/>
    <property type="match status" value="1"/>
</dbReference>
<feature type="region of interest" description="Disordered" evidence="2">
    <location>
        <begin position="854"/>
        <end position="1229"/>
    </location>
</feature>
<feature type="domain" description="CUB" evidence="4">
    <location>
        <begin position="393"/>
        <end position="517"/>
    </location>
</feature>
<feature type="transmembrane region" description="Helical" evidence="3">
    <location>
        <begin position="540"/>
        <end position="562"/>
    </location>
</feature>
<keyword evidence="1" id="KW-1015">Disulfide bond</keyword>
<dbReference type="PANTHER" id="PTHR16311">
    <property type="entry name" value="THROMBOSPONDIN TYPE I DOMAIN-CONTAINING 1"/>
    <property type="match status" value="1"/>
</dbReference>
<keyword evidence="3" id="KW-1133">Transmembrane helix</keyword>
<evidence type="ECO:0000256" key="3">
    <source>
        <dbReference type="SAM" id="Phobius"/>
    </source>
</evidence>
<evidence type="ECO:0000313" key="5">
    <source>
        <dbReference type="EMBL" id="RUS70327.1"/>
    </source>
</evidence>
<accession>A0A3S0ZLR7</accession>
<dbReference type="InterPro" id="IPR000859">
    <property type="entry name" value="CUB_dom"/>
</dbReference>
<keyword evidence="6" id="KW-1185">Reference proteome</keyword>
<feature type="compositionally biased region" description="Low complexity" evidence="2">
    <location>
        <begin position="1048"/>
        <end position="1057"/>
    </location>
</feature>
<dbReference type="EMBL" id="RQTK01001437">
    <property type="protein sequence ID" value="RUS70327.1"/>
    <property type="molecule type" value="Genomic_DNA"/>
</dbReference>
<feature type="region of interest" description="Disordered" evidence="2">
    <location>
        <begin position="638"/>
        <end position="678"/>
    </location>
</feature>
<feature type="compositionally biased region" description="Polar residues" evidence="2">
    <location>
        <begin position="1030"/>
        <end position="1039"/>
    </location>
</feature>
<dbReference type="InterPro" id="IPR035914">
    <property type="entry name" value="Sperma_CUB_dom_sf"/>
</dbReference>